<dbReference type="InterPro" id="IPR050721">
    <property type="entry name" value="Trk_Ktr_HKT_K-transport"/>
</dbReference>
<keyword evidence="4" id="KW-0407">Ion channel</keyword>
<proteinExistence type="predicted"/>
<dbReference type="EMBL" id="CP040330">
    <property type="protein sequence ID" value="QCS44361.1"/>
    <property type="molecule type" value="Genomic_DNA"/>
</dbReference>
<evidence type="ECO:0000256" key="1">
    <source>
        <dbReference type="ARBA" id="ARBA00022448"/>
    </source>
</evidence>
<dbReference type="Pfam" id="PF02254">
    <property type="entry name" value="TrkA_N"/>
    <property type="match status" value="1"/>
</dbReference>
<dbReference type="InterPro" id="IPR036291">
    <property type="entry name" value="NAD(P)-bd_dom_sf"/>
</dbReference>
<keyword evidence="2" id="KW-0406">Ion transport</keyword>
<dbReference type="PROSITE" id="PS51201">
    <property type="entry name" value="RCK_N"/>
    <property type="match status" value="1"/>
</dbReference>
<dbReference type="GO" id="GO:0006813">
    <property type="term" value="P:potassium ion transport"/>
    <property type="evidence" value="ECO:0007669"/>
    <property type="project" value="InterPro"/>
</dbReference>
<dbReference type="Gene3D" id="3.40.50.720">
    <property type="entry name" value="NAD(P)-binding Rossmann-like Domain"/>
    <property type="match status" value="1"/>
</dbReference>
<organism evidence="4 5">
    <name type="scientific">Natrinema versiforme</name>
    <dbReference type="NCBI Taxonomy" id="88724"/>
    <lineage>
        <taxon>Archaea</taxon>
        <taxon>Methanobacteriati</taxon>
        <taxon>Methanobacteriota</taxon>
        <taxon>Stenosarchaea group</taxon>
        <taxon>Halobacteria</taxon>
        <taxon>Halobacteriales</taxon>
        <taxon>Natrialbaceae</taxon>
        <taxon>Natrinema</taxon>
    </lineage>
</organism>
<reference evidence="5" key="1">
    <citation type="submission" date="2019-05" db="EMBL/GenBank/DDBJ databases">
        <title>Genome sequence and methylation pattern of the halophilic Archaeon Natrinema versiforme BOL5-4.</title>
        <authorList>
            <person name="DasSarma P."/>
            <person name="Anton B.P."/>
            <person name="DasSarma S.L."/>
            <person name="Martinez F.L."/>
            <person name="Guzman D."/>
            <person name="Roberts R.J."/>
            <person name="DasSarma S."/>
        </authorList>
    </citation>
    <scope>NUCLEOTIDE SEQUENCE [LARGE SCALE GENOMIC DNA]</scope>
    <source>
        <strain evidence="5">BOL5-4</strain>
    </source>
</reference>
<evidence type="ECO:0000259" key="3">
    <source>
        <dbReference type="PROSITE" id="PS51201"/>
    </source>
</evidence>
<feature type="domain" description="RCK N-terminal" evidence="3">
    <location>
        <begin position="105"/>
        <end position="222"/>
    </location>
</feature>
<dbReference type="KEGG" id="nvr:FEJ81_16055"/>
<evidence type="ECO:0000313" key="5">
    <source>
        <dbReference type="Proteomes" id="UP000302218"/>
    </source>
</evidence>
<dbReference type="SUPFAM" id="SSF51735">
    <property type="entry name" value="NAD(P)-binding Rossmann-fold domains"/>
    <property type="match status" value="1"/>
</dbReference>
<gene>
    <name evidence="4" type="ORF">FEJ81_16055</name>
</gene>
<evidence type="ECO:0000313" key="4">
    <source>
        <dbReference type="EMBL" id="QCS44361.1"/>
    </source>
</evidence>
<protein>
    <submittedName>
        <fullName evidence="4">Potassium channel protein</fullName>
    </submittedName>
</protein>
<dbReference type="AlphaFoldDB" id="A0A4P8WQB0"/>
<evidence type="ECO:0000256" key="2">
    <source>
        <dbReference type="ARBA" id="ARBA00023065"/>
    </source>
</evidence>
<dbReference type="PANTHER" id="PTHR43833:SF5">
    <property type="entry name" value="TRK SYSTEM POTASSIUM UPTAKE PROTEIN TRKA"/>
    <property type="match status" value="1"/>
</dbReference>
<dbReference type="PANTHER" id="PTHR43833">
    <property type="entry name" value="POTASSIUM CHANNEL PROTEIN 2-RELATED-RELATED"/>
    <property type="match status" value="1"/>
</dbReference>
<dbReference type="GO" id="GO:0034220">
    <property type="term" value="P:monoatomic ion transmembrane transport"/>
    <property type="evidence" value="ECO:0007669"/>
    <property type="project" value="UniProtKB-KW"/>
</dbReference>
<name>A0A4P8WQB0_9EURY</name>
<sequence length="245" mass="26345">MRHAVAPIGTFVAIVVAGIAGLAALGNVGPVEAAFWLVDLTSIDLHFQDRAGPERATKAYAVLVTVGLVVSGLWIGETVVTELFGGRISAEVSRATMQRRIDNSDDHVIVCGYGMFGRTIANRLAEADRQVVVIEIDEENATRAREDGHLLVEGDARRERVLRSAGVDRATKLVAAIDDSNVNIQIAIVSGTATSTPEIIVRVGEEMYEPVAREAGADEVIIPEVVSGERVTRLLERPTDRRPAD</sequence>
<accession>A0A4P8WQB0</accession>
<dbReference type="Proteomes" id="UP000302218">
    <property type="component" value="Chromosome"/>
</dbReference>
<dbReference type="OrthoDB" id="43518at2157"/>
<keyword evidence="1" id="KW-0813">Transport</keyword>
<dbReference type="InterPro" id="IPR003148">
    <property type="entry name" value="RCK_N"/>
</dbReference>